<accession>A0A1R3HSZ1</accession>
<dbReference type="OrthoDB" id="273067at2759"/>
<dbReference type="InterPro" id="IPR042626">
    <property type="entry name" value="THOC6"/>
</dbReference>
<evidence type="ECO:0000313" key="3">
    <source>
        <dbReference type="Proteomes" id="UP000187203"/>
    </source>
</evidence>
<dbReference type="PANTHER" id="PTHR44411:SF1">
    <property type="entry name" value="THO COMPLEX SUBUNIT 6 HOMOLOG"/>
    <property type="match status" value="1"/>
</dbReference>
<name>A0A1R3HSZ1_9ROSI</name>
<proteinExistence type="predicted"/>
<dbReference type="GO" id="GO:0000347">
    <property type="term" value="C:THO complex"/>
    <property type="evidence" value="ECO:0007669"/>
    <property type="project" value="TreeGrafter"/>
</dbReference>
<dbReference type="GO" id="GO:0000346">
    <property type="term" value="C:transcription export complex"/>
    <property type="evidence" value="ECO:0007669"/>
    <property type="project" value="TreeGrafter"/>
</dbReference>
<protein>
    <submittedName>
        <fullName evidence="2">Uncharacterized protein</fullName>
    </submittedName>
</protein>
<comment type="caution">
    <text evidence="2">The sequence shown here is derived from an EMBL/GenBank/DDBJ whole genome shotgun (WGS) entry which is preliminary data.</text>
</comment>
<dbReference type="STRING" id="93759.A0A1R3HSZ1"/>
<keyword evidence="1" id="KW-0853">WD repeat</keyword>
<sequence length="161" mass="17435">MEVDEKRSDFEKEEEYHEDDQLSELLRDRFRLAAISIAEAEGSILIPLVHDGRSHAVILGQPHLLVTWVAGGGMGGISQGSSPSVEMFVQFESGSRGSGRNLSVWNLPASECISSIYTRASIQDILAVGADPLLRCFDMNGAILSQIVCSSISIFSLIAPI</sequence>
<evidence type="ECO:0000313" key="2">
    <source>
        <dbReference type="EMBL" id="OMO73496.1"/>
    </source>
</evidence>
<gene>
    <name evidence="2" type="ORF">COLO4_27080</name>
</gene>
<dbReference type="AlphaFoldDB" id="A0A1R3HSZ1"/>
<evidence type="ECO:0000256" key="1">
    <source>
        <dbReference type="ARBA" id="ARBA00022574"/>
    </source>
</evidence>
<reference evidence="3" key="1">
    <citation type="submission" date="2013-09" db="EMBL/GenBank/DDBJ databases">
        <title>Corchorus olitorius genome sequencing.</title>
        <authorList>
            <person name="Alam M."/>
            <person name="Haque M.S."/>
            <person name="Islam M.S."/>
            <person name="Emdad E.M."/>
            <person name="Islam M.M."/>
            <person name="Ahmed B."/>
            <person name="Halim A."/>
            <person name="Hossen Q.M.M."/>
            <person name="Hossain M.Z."/>
            <person name="Ahmed R."/>
            <person name="Khan M.M."/>
            <person name="Islam R."/>
            <person name="Rashid M.M."/>
            <person name="Khan S.A."/>
            <person name="Rahman M.S."/>
            <person name="Alam M."/>
            <person name="Yahiya A.S."/>
            <person name="Khan M.S."/>
            <person name="Azam M.S."/>
            <person name="Haque T."/>
            <person name="Lashkar M.Z.H."/>
            <person name="Akhand A.I."/>
            <person name="Morshed G."/>
            <person name="Roy S."/>
            <person name="Uddin K.S."/>
            <person name="Rabeya T."/>
            <person name="Hossain A.S."/>
            <person name="Chowdhury A."/>
            <person name="Snigdha A.R."/>
            <person name="Mortoza M.S."/>
            <person name="Matin S.A."/>
            <person name="Hoque S.M.E."/>
            <person name="Islam M.K."/>
            <person name="Roy D.K."/>
            <person name="Haider R."/>
            <person name="Moosa M.M."/>
            <person name="Elias S.M."/>
            <person name="Hasan A.M."/>
            <person name="Jahan S."/>
            <person name="Shafiuddin M."/>
            <person name="Mahmood N."/>
            <person name="Shommy N.S."/>
        </authorList>
    </citation>
    <scope>NUCLEOTIDE SEQUENCE [LARGE SCALE GENOMIC DNA]</scope>
    <source>
        <strain evidence="3">cv. O-4</strain>
    </source>
</reference>
<dbReference type="GO" id="GO:0006406">
    <property type="term" value="P:mRNA export from nucleus"/>
    <property type="evidence" value="ECO:0007669"/>
    <property type="project" value="TreeGrafter"/>
</dbReference>
<organism evidence="2 3">
    <name type="scientific">Corchorus olitorius</name>
    <dbReference type="NCBI Taxonomy" id="93759"/>
    <lineage>
        <taxon>Eukaryota</taxon>
        <taxon>Viridiplantae</taxon>
        <taxon>Streptophyta</taxon>
        <taxon>Embryophyta</taxon>
        <taxon>Tracheophyta</taxon>
        <taxon>Spermatophyta</taxon>
        <taxon>Magnoliopsida</taxon>
        <taxon>eudicotyledons</taxon>
        <taxon>Gunneridae</taxon>
        <taxon>Pentapetalae</taxon>
        <taxon>rosids</taxon>
        <taxon>malvids</taxon>
        <taxon>Malvales</taxon>
        <taxon>Malvaceae</taxon>
        <taxon>Grewioideae</taxon>
        <taxon>Apeibeae</taxon>
        <taxon>Corchorus</taxon>
    </lineage>
</organism>
<dbReference type="PANTHER" id="PTHR44411">
    <property type="entry name" value="THO COMPLEX SUBUNIT 6 HOMOLOG"/>
    <property type="match status" value="1"/>
</dbReference>
<keyword evidence="3" id="KW-1185">Reference proteome</keyword>
<dbReference type="Proteomes" id="UP000187203">
    <property type="component" value="Unassembled WGS sequence"/>
</dbReference>
<dbReference type="EMBL" id="AWUE01019427">
    <property type="protein sequence ID" value="OMO73496.1"/>
    <property type="molecule type" value="Genomic_DNA"/>
</dbReference>